<gene>
    <name evidence="21" type="primary">LOC113079871</name>
</gene>
<keyword evidence="13" id="KW-0675">Receptor</keyword>
<dbReference type="FunFam" id="3.40.50.2300:FF:000152">
    <property type="entry name" value="G protein-coupled receptor class C group 6 member A"/>
    <property type="match status" value="1"/>
</dbReference>
<feature type="transmembrane region" description="Helical" evidence="17">
    <location>
        <begin position="601"/>
        <end position="623"/>
    </location>
</feature>
<dbReference type="GO" id="GO:0004930">
    <property type="term" value="F:G protein-coupled receptor activity"/>
    <property type="evidence" value="ECO:0007669"/>
    <property type="project" value="UniProtKB-KW"/>
</dbReference>
<dbReference type="FunFam" id="2.10.50.30:FF:000004">
    <property type="entry name" value="Taste receptor type 1 member 3-like protein"/>
    <property type="match status" value="1"/>
</dbReference>
<keyword evidence="7" id="KW-0552">Olfaction</keyword>
<dbReference type="InterPro" id="IPR011500">
    <property type="entry name" value="GPCR_3_9-Cys_dom"/>
</dbReference>
<accession>A0A6P6NHH6</accession>
<evidence type="ECO:0000256" key="15">
    <source>
        <dbReference type="ARBA" id="ARBA00023224"/>
    </source>
</evidence>
<dbReference type="InterPro" id="IPR028082">
    <property type="entry name" value="Peripla_BP_I"/>
</dbReference>
<feature type="transmembrane region" description="Helical" evidence="17">
    <location>
        <begin position="720"/>
        <end position="741"/>
    </location>
</feature>
<keyword evidence="9 17" id="KW-1133">Transmembrane helix</keyword>
<keyword evidence="15" id="KW-0807">Transducer</keyword>
<dbReference type="SUPFAM" id="SSF53822">
    <property type="entry name" value="Periplasmic binding protein-like I"/>
    <property type="match status" value="1"/>
</dbReference>
<name>A0A6P6NHH6_CARAU</name>
<dbReference type="Gene3D" id="2.10.50.30">
    <property type="entry name" value="GPCR, family 3, nine cysteines domain"/>
    <property type="match status" value="1"/>
</dbReference>
<dbReference type="PROSITE" id="PS50259">
    <property type="entry name" value="G_PROTEIN_RECEP_F3_4"/>
    <property type="match status" value="1"/>
</dbReference>
<keyword evidence="4" id="KW-1003">Cell membrane</keyword>
<comment type="similarity">
    <text evidence="2">Belongs to the G-protein coupled receptor 3 family.</text>
</comment>
<dbReference type="PRINTS" id="PR00248">
    <property type="entry name" value="GPCRMGR"/>
</dbReference>
<dbReference type="InterPro" id="IPR017978">
    <property type="entry name" value="GPCR_3_C"/>
</dbReference>
<feature type="domain" description="G-protein coupled receptors family 3 profile" evidence="19">
    <location>
        <begin position="565"/>
        <end position="825"/>
    </location>
</feature>
<evidence type="ECO:0000256" key="1">
    <source>
        <dbReference type="ARBA" id="ARBA00004651"/>
    </source>
</evidence>
<dbReference type="RefSeq" id="XP_026107879.1">
    <property type="nucleotide sequence ID" value="XM_026252094.1"/>
</dbReference>
<evidence type="ECO:0000259" key="19">
    <source>
        <dbReference type="PROSITE" id="PS50259"/>
    </source>
</evidence>
<dbReference type="PANTHER" id="PTHR24061">
    <property type="entry name" value="CALCIUM-SENSING RECEPTOR-RELATED"/>
    <property type="match status" value="1"/>
</dbReference>
<evidence type="ECO:0000256" key="12">
    <source>
        <dbReference type="ARBA" id="ARBA00023157"/>
    </source>
</evidence>
<evidence type="ECO:0000256" key="8">
    <source>
        <dbReference type="ARBA" id="ARBA00022729"/>
    </source>
</evidence>
<dbReference type="KEGG" id="caua:113079871"/>
<feature type="transmembrane region" description="Helical" evidence="17">
    <location>
        <begin position="564"/>
        <end position="589"/>
    </location>
</feature>
<protein>
    <recommendedName>
        <fullName evidence="16">G-protein coupled receptor family C group 6 member A</fullName>
    </recommendedName>
</protein>
<keyword evidence="5" id="KW-0716">Sensory transduction</keyword>
<dbReference type="Pfam" id="PF00003">
    <property type="entry name" value="7tm_3"/>
    <property type="match status" value="1"/>
</dbReference>
<dbReference type="Gene3D" id="3.40.50.2300">
    <property type="match status" value="2"/>
</dbReference>
<evidence type="ECO:0000256" key="13">
    <source>
        <dbReference type="ARBA" id="ARBA00023170"/>
    </source>
</evidence>
<keyword evidence="14" id="KW-0325">Glycoprotein</keyword>
<feature type="transmembrane region" description="Helical" evidence="17">
    <location>
        <begin position="635"/>
        <end position="656"/>
    </location>
</feature>
<keyword evidence="6 17" id="KW-0812">Transmembrane</keyword>
<evidence type="ECO:0000256" key="14">
    <source>
        <dbReference type="ARBA" id="ARBA00023180"/>
    </source>
</evidence>
<dbReference type="PANTHER" id="PTHR24061:SF5">
    <property type="entry name" value="G-PROTEIN COUPLED RECEPTOR FAMILY C GROUP 6 MEMBER A"/>
    <property type="match status" value="1"/>
</dbReference>
<evidence type="ECO:0000256" key="11">
    <source>
        <dbReference type="ARBA" id="ARBA00023136"/>
    </source>
</evidence>
<comment type="subunit">
    <text evidence="3">Homodimer; disulfide-linked.</text>
</comment>
<organism evidence="20 21">
    <name type="scientific">Carassius auratus</name>
    <name type="common">Goldfish</name>
    <dbReference type="NCBI Taxonomy" id="7957"/>
    <lineage>
        <taxon>Eukaryota</taxon>
        <taxon>Metazoa</taxon>
        <taxon>Chordata</taxon>
        <taxon>Craniata</taxon>
        <taxon>Vertebrata</taxon>
        <taxon>Euteleostomi</taxon>
        <taxon>Actinopterygii</taxon>
        <taxon>Neopterygii</taxon>
        <taxon>Teleostei</taxon>
        <taxon>Ostariophysi</taxon>
        <taxon>Cypriniformes</taxon>
        <taxon>Cyprinidae</taxon>
        <taxon>Cyprininae</taxon>
        <taxon>Carassius</taxon>
    </lineage>
</organism>
<feature type="signal peptide" evidence="18">
    <location>
        <begin position="1"/>
        <end position="21"/>
    </location>
</feature>
<dbReference type="InterPro" id="IPR000068">
    <property type="entry name" value="GPCR_3_Ca_sens_rcpt-rel"/>
</dbReference>
<evidence type="ECO:0000256" key="9">
    <source>
        <dbReference type="ARBA" id="ARBA00022989"/>
    </source>
</evidence>
<dbReference type="GO" id="GO:0005886">
    <property type="term" value="C:plasma membrane"/>
    <property type="evidence" value="ECO:0007669"/>
    <property type="project" value="UniProtKB-SubCell"/>
</dbReference>
<keyword evidence="10" id="KW-0297">G-protein coupled receptor</keyword>
<keyword evidence="20" id="KW-1185">Reference proteome</keyword>
<dbReference type="InterPro" id="IPR000337">
    <property type="entry name" value="GPCR_3"/>
</dbReference>
<evidence type="ECO:0000256" key="18">
    <source>
        <dbReference type="SAM" id="SignalP"/>
    </source>
</evidence>
<evidence type="ECO:0000313" key="20">
    <source>
        <dbReference type="Proteomes" id="UP000515129"/>
    </source>
</evidence>
<keyword evidence="12" id="KW-1015">Disulfide bond</keyword>
<dbReference type="Proteomes" id="UP000515129">
    <property type="component" value="Unplaced"/>
</dbReference>
<feature type="chain" id="PRO_5027770067" description="G-protein coupled receptor family C group 6 member A" evidence="18">
    <location>
        <begin position="22"/>
        <end position="876"/>
    </location>
</feature>
<feature type="transmembrane region" description="Helical" evidence="17">
    <location>
        <begin position="781"/>
        <end position="803"/>
    </location>
</feature>
<evidence type="ECO:0000256" key="3">
    <source>
        <dbReference type="ARBA" id="ARBA00011748"/>
    </source>
</evidence>
<dbReference type="OrthoDB" id="425344at2759"/>
<dbReference type="CDD" id="cd06361">
    <property type="entry name" value="PBP1_GPC6A-like"/>
    <property type="match status" value="1"/>
</dbReference>
<feature type="transmembrane region" description="Helical" evidence="17">
    <location>
        <begin position="753"/>
        <end position="775"/>
    </location>
</feature>
<dbReference type="PRINTS" id="PR00592">
    <property type="entry name" value="CASENSINGR"/>
</dbReference>
<evidence type="ECO:0000256" key="2">
    <source>
        <dbReference type="ARBA" id="ARBA00007242"/>
    </source>
</evidence>
<sequence length="876" mass="98036">MACLNLSFLLMLSVLVGVTEASLPQFSHQGAMAHGDIIIGGLFPIHEAVEAVNNTGLDSFSTHQRPNCSRFYTKGLNQALAMIHAVEMANGSPMLSSLNITLGYRIYDTCSDVTTALWAVQDLTRPFSDCDSLTNSSHPVQPIMAVIGPSSSEISIAVARELNLQFIPQISYASTATILSDKSRFPAFMRTVPNDEYQTHAMVKLLKDNKWTWVGIIITDGDYGRSAMESFVKNTETEGICVAFKAILSDSLGDEQKLNIQINNTVDIIEKNTKVNVVISFAKASQMMLLFQGLHSRNVSNKIWVASDNWSTAKHILKDVNLSDIGNVLGFTFKSGNVTTFHQYLTNLQFESEAELKNPFLEEFFKQPDIGNATNAIQNLIKNKDLDMVFSVQMAVSAIANAVAELCVKKQCKTTTAIQPWELLKQLRNITFEKEGEIYNFDANGDINLGYDVCLWEEHESEERDIIAEYYPSNSSFTFTRKNLSDIENVVSKCSDSCQPGEYRKTAEGQHTCCYECLVCGENQYSNHTDADACSMCDTENTWSSTNSSECLPKPNEFFEWNCVFAIILLMLTAFGILLLFSVFALFFWQRDSLVVKAAGGPLCHLILFSLLGSFVSVIFFVGEPSNETCMVRQVIFGLSFTLCVSCILVKSLKILLAFQMNLDLKELLRKLYKPYVIICICMGLQVTICTIWLTLHMPFKGKEVQAKSILLECKEGSDVMFGLMLGYIALLALICFTFAYKGRKLPQKYNEAKFITFGMLIYLMAWVIFIPVYITIHGKYVPAVEVVVILISNYGILSCHFLPKCYIIIFKKEQNTKDAFLNSVYEYAKKSAENIRGLTGIDPQRKTENSVYVISNPSLVTEEKQVSVPKIENVA</sequence>
<feature type="transmembrane region" description="Helical" evidence="17">
    <location>
        <begin position="676"/>
        <end position="700"/>
    </location>
</feature>
<evidence type="ECO:0000256" key="10">
    <source>
        <dbReference type="ARBA" id="ARBA00023040"/>
    </source>
</evidence>
<dbReference type="Pfam" id="PF07562">
    <property type="entry name" value="NCD3G"/>
    <property type="match status" value="1"/>
</dbReference>
<comment type="subcellular location">
    <subcellularLocation>
        <location evidence="1">Cell membrane</location>
        <topology evidence="1">Multi-pass membrane protein</topology>
    </subcellularLocation>
</comment>
<evidence type="ECO:0000256" key="4">
    <source>
        <dbReference type="ARBA" id="ARBA00022475"/>
    </source>
</evidence>
<keyword evidence="11 17" id="KW-0472">Membrane</keyword>
<evidence type="ECO:0000256" key="16">
    <source>
        <dbReference type="ARBA" id="ARBA00039774"/>
    </source>
</evidence>
<dbReference type="InterPro" id="IPR001828">
    <property type="entry name" value="ANF_lig-bd_rcpt"/>
</dbReference>
<dbReference type="PROSITE" id="PS00980">
    <property type="entry name" value="G_PROTEIN_RECEP_F3_2"/>
    <property type="match status" value="1"/>
</dbReference>
<evidence type="ECO:0000256" key="7">
    <source>
        <dbReference type="ARBA" id="ARBA00022725"/>
    </source>
</evidence>
<evidence type="ECO:0000313" key="21">
    <source>
        <dbReference type="RefSeq" id="XP_026107879.1"/>
    </source>
</evidence>
<evidence type="ECO:0000256" key="5">
    <source>
        <dbReference type="ARBA" id="ARBA00022606"/>
    </source>
</evidence>
<dbReference type="Pfam" id="PF01094">
    <property type="entry name" value="ANF_receptor"/>
    <property type="match status" value="1"/>
</dbReference>
<proteinExistence type="inferred from homology"/>
<dbReference type="GO" id="GO:0007608">
    <property type="term" value="P:sensory perception of smell"/>
    <property type="evidence" value="ECO:0007669"/>
    <property type="project" value="UniProtKB-KW"/>
</dbReference>
<dbReference type="AlphaFoldDB" id="A0A6P6NHH6"/>
<evidence type="ECO:0000256" key="6">
    <source>
        <dbReference type="ARBA" id="ARBA00022692"/>
    </source>
</evidence>
<keyword evidence="8 18" id="KW-0732">Signal</keyword>
<dbReference type="GeneID" id="113079871"/>
<evidence type="ECO:0000256" key="17">
    <source>
        <dbReference type="SAM" id="Phobius"/>
    </source>
</evidence>
<dbReference type="InterPro" id="IPR038550">
    <property type="entry name" value="GPCR_3_9-Cys_sf"/>
</dbReference>
<dbReference type="InterPro" id="IPR017979">
    <property type="entry name" value="GPCR_3_CS"/>
</dbReference>
<reference evidence="21" key="1">
    <citation type="submission" date="2025-08" db="UniProtKB">
        <authorList>
            <consortium name="RefSeq"/>
        </authorList>
    </citation>
    <scope>IDENTIFICATION</scope>
    <source>
        <strain evidence="21">Wakin</strain>
        <tissue evidence="21">Muscle</tissue>
    </source>
</reference>